<proteinExistence type="predicted"/>
<evidence type="ECO:0000313" key="3">
    <source>
        <dbReference type="Proteomes" id="UP000799767"/>
    </source>
</evidence>
<dbReference type="GeneID" id="54474146"/>
<dbReference type="AlphaFoldDB" id="A0A6A6PVW6"/>
<dbReference type="PROSITE" id="PS51257">
    <property type="entry name" value="PROKAR_LIPOPROTEIN"/>
    <property type="match status" value="1"/>
</dbReference>
<feature type="region of interest" description="Disordered" evidence="1">
    <location>
        <begin position="128"/>
        <end position="173"/>
    </location>
</feature>
<dbReference type="RefSeq" id="XP_033590389.1">
    <property type="nucleotide sequence ID" value="XM_033733144.1"/>
</dbReference>
<gene>
    <name evidence="2" type="ORF">BDY17DRAFT_294484</name>
</gene>
<evidence type="ECO:0000313" key="2">
    <source>
        <dbReference type="EMBL" id="KAF2483819.1"/>
    </source>
</evidence>
<feature type="compositionally biased region" description="Basic residues" evidence="1">
    <location>
        <begin position="131"/>
        <end position="143"/>
    </location>
</feature>
<organism evidence="2 3">
    <name type="scientific">Neohortaea acidophila</name>
    <dbReference type="NCBI Taxonomy" id="245834"/>
    <lineage>
        <taxon>Eukaryota</taxon>
        <taxon>Fungi</taxon>
        <taxon>Dikarya</taxon>
        <taxon>Ascomycota</taxon>
        <taxon>Pezizomycotina</taxon>
        <taxon>Dothideomycetes</taxon>
        <taxon>Dothideomycetidae</taxon>
        <taxon>Mycosphaerellales</taxon>
        <taxon>Teratosphaeriaceae</taxon>
        <taxon>Neohortaea</taxon>
    </lineage>
</organism>
<sequence>MDLARLKRRALVWRTYITHMATFHLTLFAAWAASCLATSICDSPPYDLFLPLSALPQAESFCSSLYPLPPYTSTVEAPTATITQTSTVTTTSTTISTRIIIDSSTTGPTSTFLATTTITATVCSQTAPSKRGLKGRGLQRHGRTTSTETAAASTGTQSPDKKTTSLSTSASNGPIATGVGDSGLLSSLISQDGAVISTVCSCIETPLTTTVTTTPTVTIISTSTSTAFRHRRVKVTSTTTITESTTAIRSTTTTFTSTTTVALAAVATDCTQGSDFGGFTEMCSTDCNSGGPLGNGIFYTTATNFSNCINTCIEEANRLATTLNNIAFDYCSGDCNCFNDGSYYNSSITPPFKPDPQMACGFNQQGLDKV</sequence>
<evidence type="ECO:0000256" key="1">
    <source>
        <dbReference type="SAM" id="MobiDB-lite"/>
    </source>
</evidence>
<dbReference type="EMBL" id="MU001634">
    <property type="protein sequence ID" value="KAF2483819.1"/>
    <property type="molecule type" value="Genomic_DNA"/>
</dbReference>
<reference evidence="2" key="1">
    <citation type="journal article" date="2020" name="Stud. Mycol.">
        <title>101 Dothideomycetes genomes: a test case for predicting lifestyles and emergence of pathogens.</title>
        <authorList>
            <person name="Haridas S."/>
            <person name="Albert R."/>
            <person name="Binder M."/>
            <person name="Bloem J."/>
            <person name="Labutti K."/>
            <person name="Salamov A."/>
            <person name="Andreopoulos B."/>
            <person name="Baker S."/>
            <person name="Barry K."/>
            <person name="Bills G."/>
            <person name="Bluhm B."/>
            <person name="Cannon C."/>
            <person name="Castanera R."/>
            <person name="Culley D."/>
            <person name="Daum C."/>
            <person name="Ezra D."/>
            <person name="Gonzalez J."/>
            <person name="Henrissat B."/>
            <person name="Kuo A."/>
            <person name="Liang C."/>
            <person name="Lipzen A."/>
            <person name="Lutzoni F."/>
            <person name="Magnuson J."/>
            <person name="Mondo S."/>
            <person name="Nolan M."/>
            <person name="Ohm R."/>
            <person name="Pangilinan J."/>
            <person name="Park H.-J."/>
            <person name="Ramirez L."/>
            <person name="Alfaro M."/>
            <person name="Sun H."/>
            <person name="Tritt A."/>
            <person name="Yoshinaga Y."/>
            <person name="Zwiers L.-H."/>
            <person name="Turgeon B."/>
            <person name="Goodwin S."/>
            <person name="Spatafora J."/>
            <person name="Crous P."/>
            <person name="Grigoriev I."/>
        </authorList>
    </citation>
    <scope>NUCLEOTIDE SEQUENCE</scope>
    <source>
        <strain evidence="2">CBS 113389</strain>
    </source>
</reference>
<dbReference type="Proteomes" id="UP000799767">
    <property type="component" value="Unassembled WGS sequence"/>
</dbReference>
<keyword evidence="3" id="KW-1185">Reference proteome</keyword>
<feature type="compositionally biased region" description="Low complexity" evidence="1">
    <location>
        <begin position="144"/>
        <end position="158"/>
    </location>
</feature>
<feature type="compositionally biased region" description="Polar residues" evidence="1">
    <location>
        <begin position="164"/>
        <end position="173"/>
    </location>
</feature>
<name>A0A6A6PVW6_9PEZI</name>
<protein>
    <submittedName>
        <fullName evidence="2">Uncharacterized protein</fullName>
    </submittedName>
</protein>
<accession>A0A6A6PVW6</accession>